<dbReference type="FunFam" id="3.40.50.2300:FF:000146">
    <property type="entry name" value="Putative two-component response regulator SSK1p"/>
    <property type="match status" value="1"/>
</dbReference>
<name>A0A9P6FTH0_9FUNG</name>
<dbReference type="EMBL" id="JAABOA010002071">
    <property type="protein sequence ID" value="KAF9580430.1"/>
    <property type="molecule type" value="Genomic_DNA"/>
</dbReference>
<dbReference type="InterPro" id="IPR001789">
    <property type="entry name" value="Sig_transdc_resp-reg_receiver"/>
</dbReference>
<keyword evidence="1 3" id="KW-0597">Phosphoprotein</keyword>
<feature type="modified residue" description="4-aspartylphosphate" evidence="3">
    <location>
        <position position="36"/>
    </location>
</feature>
<feature type="non-terminal residue" evidence="6">
    <location>
        <position position="1"/>
    </location>
</feature>
<protein>
    <submittedName>
        <fullName evidence="6">Ssk1 response regulator receiver</fullName>
    </submittedName>
</protein>
<proteinExistence type="predicted"/>
<accession>A0A9P6FTH0</accession>
<keyword evidence="7" id="KW-1185">Reference proteome</keyword>
<evidence type="ECO:0000256" key="3">
    <source>
        <dbReference type="PROSITE-ProRule" id="PRU00169"/>
    </source>
</evidence>
<dbReference type="GO" id="GO:0000156">
    <property type="term" value="F:phosphorelay response regulator activity"/>
    <property type="evidence" value="ECO:0007669"/>
    <property type="project" value="UniProtKB-ARBA"/>
</dbReference>
<dbReference type="PANTHER" id="PTHR45339:SF3">
    <property type="entry name" value="HISTIDINE KINASE"/>
    <property type="match status" value="1"/>
</dbReference>
<evidence type="ECO:0000313" key="6">
    <source>
        <dbReference type="EMBL" id="KAF9580430.1"/>
    </source>
</evidence>
<evidence type="ECO:0000313" key="7">
    <source>
        <dbReference type="Proteomes" id="UP000780801"/>
    </source>
</evidence>
<feature type="compositionally biased region" description="Low complexity" evidence="4">
    <location>
        <begin position="232"/>
        <end position="251"/>
    </location>
</feature>
<reference evidence="6" key="1">
    <citation type="journal article" date="2020" name="Fungal Divers.">
        <title>Resolving the Mortierellaceae phylogeny through synthesis of multi-gene phylogenetics and phylogenomics.</title>
        <authorList>
            <person name="Vandepol N."/>
            <person name="Liber J."/>
            <person name="Desiro A."/>
            <person name="Na H."/>
            <person name="Kennedy M."/>
            <person name="Barry K."/>
            <person name="Grigoriev I.V."/>
            <person name="Miller A.N."/>
            <person name="O'Donnell K."/>
            <person name="Stajich J.E."/>
            <person name="Bonito G."/>
        </authorList>
    </citation>
    <scope>NUCLEOTIDE SEQUENCE</scope>
    <source>
        <strain evidence="6">KOD1015</strain>
    </source>
</reference>
<dbReference type="Gene3D" id="3.40.50.2300">
    <property type="match status" value="1"/>
</dbReference>
<sequence>MVKFMQQRKIRHAVAHDGKQAVEKWKLGGFHLVLMDLQMPIMDGIEATREIRRLEREQKIGIFPGEKTSSNSTSSNSLASLEEGTSALTLSVNGEQALPSPSSPFRSPVIIVALTASAADEESRQTALLAGCNDYITKPIDLYWLERKILDWGCMQALIDVEAWRDWKEIEETSKPPGSGWLIGSDSGSGGPGGESGKRSRGGLLVMKRPSISVRSIKGNKASGSLRKEHSCASLASTATTSSTSSTKSSG</sequence>
<organism evidence="6 7">
    <name type="scientific">Lunasporangiospora selenospora</name>
    <dbReference type="NCBI Taxonomy" id="979761"/>
    <lineage>
        <taxon>Eukaryota</taxon>
        <taxon>Fungi</taxon>
        <taxon>Fungi incertae sedis</taxon>
        <taxon>Mucoromycota</taxon>
        <taxon>Mortierellomycotina</taxon>
        <taxon>Mortierellomycetes</taxon>
        <taxon>Mortierellales</taxon>
        <taxon>Mortierellaceae</taxon>
        <taxon>Lunasporangiospora</taxon>
    </lineage>
</organism>
<dbReference type="OrthoDB" id="21225at2759"/>
<dbReference type="AlphaFoldDB" id="A0A9P6FTH0"/>
<dbReference type="InterPro" id="IPR011006">
    <property type="entry name" value="CheY-like_superfamily"/>
</dbReference>
<dbReference type="PROSITE" id="PS50110">
    <property type="entry name" value="RESPONSE_REGULATORY"/>
    <property type="match status" value="1"/>
</dbReference>
<comment type="caution">
    <text evidence="6">The sequence shown here is derived from an EMBL/GenBank/DDBJ whole genome shotgun (WGS) entry which is preliminary data.</text>
</comment>
<dbReference type="PANTHER" id="PTHR45339">
    <property type="entry name" value="HYBRID SIGNAL TRANSDUCTION HISTIDINE KINASE J"/>
    <property type="match status" value="1"/>
</dbReference>
<gene>
    <name evidence="6" type="primary">SSK1_1</name>
    <name evidence="6" type="ORF">BGW38_002933</name>
</gene>
<dbReference type="CDD" id="cd17546">
    <property type="entry name" value="REC_hyHK_CKI1_RcsC-like"/>
    <property type="match status" value="1"/>
</dbReference>
<dbReference type="SUPFAM" id="SSF52172">
    <property type="entry name" value="CheY-like"/>
    <property type="match status" value="1"/>
</dbReference>
<feature type="domain" description="Response regulatory" evidence="5">
    <location>
        <begin position="1"/>
        <end position="153"/>
    </location>
</feature>
<dbReference type="Proteomes" id="UP000780801">
    <property type="component" value="Unassembled WGS sequence"/>
</dbReference>
<feature type="region of interest" description="Disordered" evidence="4">
    <location>
        <begin position="172"/>
        <end position="251"/>
    </location>
</feature>
<evidence type="ECO:0000256" key="4">
    <source>
        <dbReference type="SAM" id="MobiDB-lite"/>
    </source>
</evidence>
<evidence type="ECO:0000259" key="5">
    <source>
        <dbReference type="PROSITE" id="PS50110"/>
    </source>
</evidence>
<dbReference type="SMART" id="SM00448">
    <property type="entry name" value="REC"/>
    <property type="match status" value="1"/>
</dbReference>
<evidence type="ECO:0000256" key="1">
    <source>
        <dbReference type="ARBA" id="ARBA00022553"/>
    </source>
</evidence>
<evidence type="ECO:0000256" key="2">
    <source>
        <dbReference type="ARBA" id="ARBA00023012"/>
    </source>
</evidence>
<dbReference type="Pfam" id="PF00072">
    <property type="entry name" value="Response_reg"/>
    <property type="match status" value="1"/>
</dbReference>
<keyword evidence="2" id="KW-0902">Two-component regulatory system</keyword>